<name>A0A645FSX6_9ZZZZ</name>
<reference evidence="1" key="1">
    <citation type="submission" date="2019-08" db="EMBL/GenBank/DDBJ databases">
        <authorList>
            <person name="Kucharzyk K."/>
            <person name="Murdoch R.W."/>
            <person name="Higgins S."/>
            <person name="Loffler F."/>
        </authorList>
    </citation>
    <scope>NUCLEOTIDE SEQUENCE</scope>
</reference>
<comment type="caution">
    <text evidence="1">The sequence shown here is derived from an EMBL/GenBank/DDBJ whole genome shotgun (WGS) entry which is preliminary data.</text>
</comment>
<protein>
    <submittedName>
        <fullName evidence="1">Uncharacterized protein</fullName>
    </submittedName>
</protein>
<proteinExistence type="predicted"/>
<sequence length="133" mass="14805">MLFVLGTVVFLLYSSRVTGHYQVHLRLAFDAAELSDTGVCLKSGDDWRLVDREAAEKFYYYMSRRTTVTLRHGQTDDPRCLTLRLGDDVATIAPLSESDGNSAVVSVTLMGKSYRIKITADGLWARLTQLSAP</sequence>
<accession>A0A645FSX6</accession>
<gene>
    <name evidence="1" type="ORF">SDC9_163883</name>
</gene>
<dbReference type="EMBL" id="VSSQ01063509">
    <property type="protein sequence ID" value="MPN16539.1"/>
    <property type="molecule type" value="Genomic_DNA"/>
</dbReference>
<evidence type="ECO:0000313" key="1">
    <source>
        <dbReference type="EMBL" id="MPN16539.1"/>
    </source>
</evidence>
<organism evidence="1">
    <name type="scientific">bioreactor metagenome</name>
    <dbReference type="NCBI Taxonomy" id="1076179"/>
    <lineage>
        <taxon>unclassified sequences</taxon>
        <taxon>metagenomes</taxon>
        <taxon>ecological metagenomes</taxon>
    </lineage>
</organism>
<dbReference type="AlphaFoldDB" id="A0A645FSX6"/>